<dbReference type="Gene3D" id="3.40.30.10">
    <property type="entry name" value="Glutaredoxin"/>
    <property type="match status" value="1"/>
</dbReference>
<feature type="transmembrane region" description="Helical" evidence="1">
    <location>
        <begin position="7"/>
        <end position="25"/>
    </location>
</feature>
<reference evidence="4" key="1">
    <citation type="submission" date="2016-11" db="EMBL/GenBank/DDBJ databases">
        <authorList>
            <person name="Jaros S."/>
            <person name="Januszkiewicz K."/>
            <person name="Wedrychowicz H."/>
        </authorList>
    </citation>
    <scope>NUCLEOTIDE SEQUENCE [LARGE SCALE GENOMIC DNA]</scope>
    <source>
        <strain evidence="4">DSM 19729</strain>
    </source>
</reference>
<dbReference type="InterPro" id="IPR036249">
    <property type="entry name" value="Thioredoxin-like_sf"/>
</dbReference>
<dbReference type="InterPro" id="IPR013766">
    <property type="entry name" value="Thioredoxin_domain"/>
</dbReference>
<organism evidence="4 5">
    <name type="scientific">Flavobacterium granuli</name>
    <dbReference type="NCBI Taxonomy" id="280093"/>
    <lineage>
        <taxon>Bacteria</taxon>
        <taxon>Pseudomonadati</taxon>
        <taxon>Bacteroidota</taxon>
        <taxon>Flavobacteriia</taxon>
        <taxon>Flavobacteriales</taxon>
        <taxon>Flavobacteriaceae</taxon>
        <taxon>Flavobacterium</taxon>
    </lineage>
</organism>
<keyword evidence="1" id="KW-1133">Transmembrane helix</keyword>
<dbReference type="PROSITE" id="PS51352">
    <property type="entry name" value="THIOREDOXIN_2"/>
    <property type="match status" value="1"/>
</dbReference>
<evidence type="ECO:0000313" key="3">
    <source>
        <dbReference type="EMBL" id="PRZ19598.1"/>
    </source>
</evidence>
<evidence type="ECO:0000259" key="2">
    <source>
        <dbReference type="PROSITE" id="PS51352"/>
    </source>
</evidence>
<dbReference type="GO" id="GO:0016491">
    <property type="term" value="F:oxidoreductase activity"/>
    <property type="evidence" value="ECO:0007669"/>
    <property type="project" value="InterPro"/>
</dbReference>
<dbReference type="GO" id="GO:0016209">
    <property type="term" value="F:antioxidant activity"/>
    <property type="evidence" value="ECO:0007669"/>
    <property type="project" value="InterPro"/>
</dbReference>
<evidence type="ECO:0000256" key="1">
    <source>
        <dbReference type="SAM" id="Phobius"/>
    </source>
</evidence>
<evidence type="ECO:0000313" key="5">
    <source>
        <dbReference type="Proteomes" id="UP000184384"/>
    </source>
</evidence>
<dbReference type="Proteomes" id="UP000237771">
    <property type="component" value="Unassembled WGS sequence"/>
</dbReference>
<reference evidence="3 6" key="3">
    <citation type="submission" date="2018-03" db="EMBL/GenBank/DDBJ databases">
        <title>Genomic Encyclopedia of Archaeal and Bacterial Type Strains, Phase II (KMG-II): from individual species to whole genera.</title>
        <authorList>
            <person name="Goeker M."/>
        </authorList>
    </citation>
    <scope>NUCLEOTIDE SEQUENCE [LARGE SCALE GENOMIC DNA]</scope>
    <source>
        <strain evidence="3 6">DSM 17797</strain>
    </source>
</reference>
<name>A0A1M5U3P8_9FLAO</name>
<sequence>MKKYSKIILLVLFIGFLSFMIYKITSMINHKKEVTEHIKTIPTFSYQNLSGGTFSNKNLKTNSPTLFVYFNSECEFCNEEAQMIEENKEKFNAIQVIFISFEQTEKIKFFAQKHKLLNHDNINFVSDTKVTFATNFDVKSLPCLVLYDKNQQLIEKIKGQTKAETLLKKLTP</sequence>
<keyword evidence="6" id="KW-1185">Reference proteome</keyword>
<dbReference type="SUPFAM" id="SSF52833">
    <property type="entry name" value="Thioredoxin-like"/>
    <property type="match status" value="1"/>
</dbReference>
<feature type="domain" description="Thioredoxin" evidence="2">
    <location>
        <begin position="35"/>
        <end position="172"/>
    </location>
</feature>
<dbReference type="Pfam" id="PF00578">
    <property type="entry name" value="AhpC-TSA"/>
    <property type="match status" value="1"/>
</dbReference>
<keyword evidence="1" id="KW-0472">Membrane</keyword>
<proteinExistence type="predicted"/>
<dbReference type="PANTHER" id="PTHR42852:SF17">
    <property type="entry name" value="THIOREDOXIN-LIKE PROTEIN HI_1115"/>
    <property type="match status" value="1"/>
</dbReference>
<dbReference type="Proteomes" id="UP000184384">
    <property type="component" value="Unassembled WGS sequence"/>
</dbReference>
<dbReference type="InterPro" id="IPR000866">
    <property type="entry name" value="AhpC/TSA"/>
</dbReference>
<dbReference type="EMBL" id="FQWO01000017">
    <property type="protein sequence ID" value="SHH57313.1"/>
    <property type="molecule type" value="Genomic_DNA"/>
</dbReference>
<protein>
    <submittedName>
        <fullName evidence="4">AhpC/TSA family protein</fullName>
    </submittedName>
</protein>
<dbReference type="EMBL" id="PVUB01000015">
    <property type="protein sequence ID" value="PRZ19598.1"/>
    <property type="molecule type" value="Genomic_DNA"/>
</dbReference>
<gene>
    <name evidence="3" type="ORF">BC624_11517</name>
    <name evidence="4" type="ORF">SAMN05443373_11717</name>
</gene>
<evidence type="ECO:0000313" key="4">
    <source>
        <dbReference type="EMBL" id="SHH57313.1"/>
    </source>
</evidence>
<dbReference type="PANTHER" id="PTHR42852">
    <property type="entry name" value="THIOL:DISULFIDE INTERCHANGE PROTEIN DSBE"/>
    <property type="match status" value="1"/>
</dbReference>
<accession>A0A1M5U3P8</accession>
<dbReference type="InterPro" id="IPR050553">
    <property type="entry name" value="Thioredoxin_ResA/DsbE_sf"/>
</dbReference>
<dbReference type="AlphaFoldDB" id="A0A1M5U3P8"/>
<keyword evidence="1" id="KW-0812">Transmembrane</keyword>
<evidence type="ECO:0000313" key="6">
    <source>
        <dbReference type="Proteomes" id="UP000237771"/>
    </source>
</evidence>
<reference evidence="5" key="2">
    <citation type="submission" date="2016-11" db="EMBL/GenBank/DDBJ databases">
        <authorList>
            <person name="Varghese N."/>
            <person name="Submissions S."/>
        </authorList>
    </citation>
    <scope>NUCLEOTIDE SEQUENCE [LARGE SCALE GENOMIC DNA]</scope>
    <source>
        <strain evidence="5">DSM 19729</strain>
    </source>
</reference>
<dbReference type="STRING" id="280093.SAMN05443373_11717"/>
<dbReference type="OrthoDB" id="662072at2"/>